<dbReference type="Gene3D" id="2.40.180.10">
    <property type="entry name" value="Catalase core domain"/>
    <property type="match status" value="1"/>
</dbReference>
<dbReference type="InterPro" id="IPR024708">
    <property type="entry name" value="Catalase_AS"/>
</dbReference>
<gene>
    <name evidence="13" type="primary">CAT1_3</name>
    <name evidence="13" type="ORF">Plec18167_006505</name>
</gene>
<dbReference type="PANTHER" id="PTHR11465:SF9">
    <property type="entry name" value="CATALASE"/>
    <property type="match status" value="1"/>
</dbReference>
<comment type="caution">
    <text evidence="13">The sequence shown here is derived from an EMBL/GenBank/DDBJ whole genome shotgun (WGS) entry which is preliminary data.</text>
</comment>
<keyword evidence="4" id="KW-0017">Alkaloid metabolism</keyword>
<accession>A0ABR3XAJ2</accession>
<evidence type="ECO:0000256" key="8">
    <source>
        <dbReference type="ARBA" id="ARBA00023004"/>
    </source>
</evidence>
<evidence type="ECO:0000256" key="5">
    <source>
        <dbReference type="ARBA" id="ARBA00022617"/>
    </source>
</evidence>
<dbReference type="InterPro" id="IPR011614">
    <property type="entry name" value="Catalase_core"/>
</dbReference>
<feature type="domain" description="Catalase core" evidence="12">
    <location>
        <begin position="26"/>
        <end position="411"/>
    </location>
</feature>
<evidence type="ECO:0000256" key="6">
    <source>
        <dbReference type="ARBA" id="ARBA00022723"/>
    </source>
</evidence>
<evidence type="ECO:0000256" key="7">
    <source>
        <dbReference type="ARBA" id="ARBA00023002"/>
    </source>
</evidence>
<dbReference type="SUPFAM" id="SSF56634">
    <property type="entry name" value="Heme-dependent catalase-like"/>
    <property type="match status" value="1"/>
</dbReference>
<dbReference type="PROSITE" id="PS00437">
    <property type="entry name" value="CATALASE_1"/>
    <property type="match status" value="1"/>
</dbReference>
<dbReference type="Proteomes" id="UP001583193">
    <property type="component" value="Unassembled WGS sequence"/>
</dbReference>
<dbReference type="GO" id="GO:0004096">
    <property type="term" value="F:catalase activity"/>
    <property type="evidence" value="ECO:0007669"/>
    <property type="project" value="UniProtKB-EC"/>
</dbReference>
<dbReference type="EMBL" id="JAVDPF010000023">
    <property type="protein sequence ID" value="KAL1872855.1"/>
    <property type="molecule type" value="Genomic_DNA"/>
</dbReference>
<evidence type="ECO:0000256" key="9">
    <source>
        <dbReference type="ARBA" id="ARBA00023324"/>
    </source>
</evidence>
<dbReference type="PROSITE" id="PS00438">
    <property type="entry name" value="CATALASE_2"/>
    <property type="match status" value="1"/>
</dbReference>
<dbReference type="InterPro" id="IPR002226">
    <property type="entry name" value="Catalase_haem_BS"/>
</dbReference>
<keyword evidence="7 13" id="KW-0560">Oxidoreductase</keyword>
<keyword evidence="6" id="KW-0479">Metal-binding</keyword>
<dbReference type="EC" id="1.11.1.6" evidence="13"/>
<evidence type="ECO:0000256" key="3">
    <source>
        <dbReference type="ARBA" id="ARBA00022559"/>
    </source>
</evidence>
<evidence type="ECO:0000313" key="13">
    <source>
        <dbReference type="EMBL" id="KAL1872855.1"/>
    </source>
</evidence>
<evidence type="ECO:0000256" key="1">
    <source>
        <dbReference type="ARBA" id="ARBA00004913"/>
    </source>
</evidence>
<keyword evidence="8" id="KW-0408">Iron</keyword>
<reference evidence="13 14" key="1">
    <citation type="journal article" date="2024" name="IMA Fungus">
        <title>IMA Genome - F19 : A genome assembly and annotation guide to empower mycologists, including annotated draft genome sequences of Ceratocystis pirilliformis, Diaporthe australafricana, Fusarium ophioides, Paecilomyces lecythidis, and Sporothrix stenoceras.</title>
        <authorList>
            <person name="Aylward J."/>
            <person name="Wilson A.M."/>
            <person name="Visagie C.M."/>
            <person name="Spraker J."/>
            <person name="Barnes I."/>
            <person name="Buitendag C."/>
            <person name="Ceriani C."/>
            <person name="Del Mar Angel L."/>
            <person name="du Plessis D."/>
            <person name="Fuchs T."/>
            <person name="Gasser K."/>
            <person name="Kramer D."/>
            <person name="Li W."/>
            <person name="Munsamy K."/>
            <person name="Piso A."/>
            <person name="Price J.L."/>
            <person name="Sonnekus B."/>
            <person name="Thomas C."/>
            <person name="van der Nest A."/>
            <person name="van Dijk A."/>
            <person name="van Heerden A."/>
            <person name="van Vuuren N."/>
            <person name="Yilmaz N."/>
            <person name="Duong T.A."/>
            <person name="van der Merwe N.A."/>
            <person name="Wingfield M.J."/>
            <person name="Wingfield B.D."/>
        </authorList>
    </citation>
    <scope>NUCLEOTIDE SEQUENCE [LARGE SCALE GENOMIC DNA]</scope>
    <source>
        <strain evidence="13 14">CMW 18167</strain>
    </source>
</reference>
<evidence type="ECO:0000256" key="10">
    <source>
        <dbReference type="RuleBase" id="RU004142"/>
    </source>
</evidence>
<evidence type="ECO:0000313" key="14">
    <source>
        <dbReference type="Proteomes" id="UP001583193"/>
    </source>
</evidence>
<feature type="compositionally biased region" description="Pro residues" evidence="11">
    <location>
        <begin position="9"/>
        <end position="20"/>
    </location>
</feature>
<name>A0ABR3XAJ2_9EURO</name>
<dbReference type="PANTHER" id="PTHR11465">
    <property type="entry name" value="CATALASE"/>
    <property type="match status" value="1"/>
</dbReference>
<sequence>MTGQMLPPGISPPPGAKPPPGEEYYTLANGCPIRAPQASERIGHQLSGPLLLQDINLIDIISHITRERIPERLVHAKGAGAFGEFEVTHDISEITSAAFLGQVGKKTPLFARFSTVAGEKGSADSVRDTRGFAFKLYTEEGNLDWVFFSTPVFPIRDPAKFPSFVHAQKRDPASNLKDPTLFWDYFNNNAEAYNALMYIFSDKGTPVSYRYADIFSINTYKFTKPDGSFKYVRLTLKTDQGVKNLTQDEATTITGKDPDYNTRDLYSAIEKGNFPTWTVYAQVIDPAEAQNYPVNIFDATIAIPKEDFPLIPFGKITLNRNPINFFTEVEQAAFAPANIVPGWDISPDPILQIRLFAYGDTQRYRLGVNFPQLPTNRSFYTYNPTKRDGASNVMNYGSIPNYIPSTEAPPIVQAAQYEQPAFHEEFIGRATKFESHVTDVDFVQPRAFWHSLAHEEGQQEHFVYNVAVQLYGAIKSVRFTTYAIFGKIDARLGEWIEKETEEMVKANANMEEIPGVVVGGADHNPVPPTVPAPHTNVEKDNIFEKIAKKFEKLS</sequence>
<organism evidence="13 14">
    <name type="scientific">Paecilomyces lecythidis</name>
    <dbReference type="NCBI Taxonomy" id="3004212"/>
    <lineage>
        <taxon>Eukaryota</taxon>
        <taxon>Fungi</taxon>
        <taxon>Dikarya</taxon>
        <taxon>Ascomycota</taxon>
        <taxon>Pezizomycotina</taxon>
        <taxon>Eurotiomycetes</taxon>
        <taxon>Eurotiomycetidae</taxon>
        <taxon>Eurotiales</taxon>
        <taxon>Thermoascaceae</taxon>
        <taxon>Paecilomyces</taxon>
    </lineage>
</organism>
<evidence type="ECO:0000259" key="12">
    <source>
        <dbReference type="SMART" id="SM01060"/>
    </source>
</evidence>
<evidence type="ECO:0000256" key="11">
    <source>
        <dbReference type="SAM" id="MobiDB-lite"/>
    </source>
</evidence>
<dbReference type="SMART" id="SM01060">
    <property type="entry name" value="Catalase"/>
    <property type="match status" value="1"/>
</dbReference>
<dbReference type="PRINTS" id="PR00067">
    <property type="entry name" value="CATALASE"/>
</dbReference>
<keyword evidence="3 13" id="KW-0575">Peroxidase</keyword>
<dbReference type="Pfam" id="PF00199">
    <property type="entry name" value="Catalase"/>
    <property type="match status" value="1"/>
</dbReference>
<comment type="similarity">
    <text evidence="2">Belongs to the catalase family.</text>
</comment>
<dbReference type="InterPro" id="IPR024711">
    <property type="entry name" value="Catalase_clade1/3"/>
</dbReference>
<dbReference type="InterPro" id="IPR020835">
    <property type="entry name" value="Catalase_sf"/>
</dbReference>
<evidence type="ECO:0000256" key="2">
    <source>
        <dbReference type="ARBA" id="ARBA00005329"/>
    </source>
</evidence>
<proteinExistence type="inferred from homology"/>
<evidence type="ECO:0000256" key="4">
    <source>
        <dbReference type="ARBA" id="ARBA00022589"/>
    </source>
</evidence>
<keyword evidence="9" id="KW-0376">Hydrogen peroxide</keyword>
<comment type="function">
    <text evidence="10">Catalyzes the degradation of hydrogen peroxide (H(2)O(2)) generated by peroxisomal oxidases to water and oxygen, thereby protecting cells from the toxic effects of hydrogen peroxide.</text>
</comment>
<keyword evidence="5" id="KW-0349">Heme</keyword>
<dbReference type="PROSITE" id="PS51402">
    <property type="entry name" value="CATALASE_3"/>
    <property type="match status" value="1"/>
</dbReference>
<protein>
    <submittedName>
        <fullName evidence="13">Catalase A</fullName>
        <ecNumber evidence="13">1.11.1.6</ecNumber>
    </submittedName>
</protein>
<comment type="pathway">
    <text evidence="1">Alkaloid biosynthesis.</text>
</comment>
<feature type="region of interest" description="Disordered" evidence="11">
    <location>
        <begin position="1"/>
        <end position="20"/>
    </location>
</feature>
<dbReference type="InterPro" id="IPR018028">
    <property type="entry name" value="Catalase"/>
</dbReference>
<dbReference type="PIRSF" id="PIRSF038928">
    <property type="entry name" value="Catalase_clade1-3"/>
    <property type="match status" value="1"/>
</dbReference>
<keyword evidence="14" id="KW-1185">Reference proteome</keyword>